<reference evidence="1 2" key="1">
    <citation type="journal article" date="2014" name="Genome Announc.">
        <title>Draft Genome Sequences of Marine Flavobacterium Nonlabens Strains NR17, NR24, NR27, NR32, NR33, and Ara13.</title>
        <authorList>
            <person name="Nakanishi M."/>
            <person name="Meirelles P."/>
            <person name="Suzuki R."/>
            <person name="Takatani N."/>
            <person name="Mino S."/>
            <person name="Suda W."/>
            <person name="Oshima K."/>
            <person name="Hattori M."/>
            <person name="Ohkuma M."/>
            <person name="Hosokawa M."/>
            <person name="Miyashita K."/>
            <person name="Thompson F.L."/>
            <person name="Niwa A."/>
            <person name="Sawabe T."/>
            <person name="Sawabe T."/>
        </authorList>
    </citation>
    <scope>NUCLEOTIDE SEQUENCE [LARGE SCALE GENOMIC DNA]</scope>
    <source>
        <strain evidence="2">JCM19275</strain>
    </source>
</reference>
<evidence type="ECO:0000313" key="2">
    <source>
        <dbReference type="Proteomes" id="UP000029647"/>
    </source>
</evidence>
<sequence length="38" mass="4552">MTLFTLYNGLRQYYLDTLLLYAFANETNTTLEMPFLQQ</sequence>
<proteinExistence type="predicted"/>
<protein>
    <submittedName>
        <fullName evidence="1">Uncharacterized protein</fullName>
    </submittedName>
</protein>
<gene>
    <name evidence="1" type="ORF">JCM19275_35</name>
</gene>
<dbReference type="EMBL" id="BBNT01000020">
    <property type="protein sequence ID" value="GAL77010.1"/>
    <property type="molecule type" value="Genomic_DNA"/>
</dbReference>
<accession>A0A090WIZ9</accession>
<dbReference type="AlphaFoldDB" id="A0A090WIZ9"/>
<dbReference type="Proteomes" id="UP000029647">
    <property type="component" value="Unassembled WGS sequence"/>
</dbReference>
<evidence type="ECO:0000313" key="1">
    <source>
        <dbReference type="EMBL" id="GAL77010.1"/>
    </source>
</evidence>
<name>A0A090WIZ9_NONUL</name>
<comment type="caution">
    <text evidence="1">The sequence shown here is derived from an EMBL/GenBank/DDBJ whole genome shotgun (WGS) entry which is preliminary data.</text>
</comment>
<organism evidence="1 2">
    <name type="scientific">Nonlabens ulvanivorans</name>
    <name type="common">Persicivirga ulvanivorans</name>
    <dbReference type="NCBI Taxonomy" id="906888"/>
    <lineage>
        <taxon>Bacteria</taxon>
        <taxon>Pseudomonadati</taxon>
        <taxon>Bacteroidota</taxon>
        <taxon>Flavobacteriia</taxon>
        <taxon>Flavobacteriales</taxon>
        <taxon>Flavobacteriaceae</taxon>
        <taxon>Nonlabens</taxon>
    </lineage>
</organism>